<dbReference type="InterPro" id="IPR011989">
    <property type="entry name" value="ARM-like"/>
</dbReference>
<keyword evidence="4" id="KW-1185">Reference proteome</keyword>
<feature type="compositionally biased region" description="Polar residues" evidence="2">
    <location>
        <begin position="866"/>
        <end position="875"/>
    </location>
</feature>
<dbReference type="InterPro" id="IPR011009">
    <property type="entry name" value="Kinase-like_dom_sf"/>
</dbReference>
<reference evidence="3" key="2">
    <citation type="submission" date="2022-06" db="UniProtKB">
        <authorList>
            <consortium name="EnsemblMetazoa"/>
        </authorList>
    </citation>
    <scope>IDENTIFICATION</scope>
    <source>
        <strain evidence="3">PS312</strain>
    </source>
</reference>
<feature type="compositionally biased region" description="Polar residues" evidence="2">
    <location>
        <begin position="838"/>
        <end position="851"/>
    </location>
</feature>
<dbReference type="Gene3D" id="3.30.200.20">
    <property type="entry name" value="Phosphorylase Kinase, domain 1"/>
    <property type="match status" value="1"/>
</dbReference>
<dbReference type="Proteomes" id="UP000005239">
    <property type="component" value="Unassembled WGS sequence"/>
</dbReference>
<evidence type="ECO:0000256" key="2">
    <source>
        <dbReference type="SAM" id="MobiDB-lite"/>
    </source>
</evidence>
<dbReference type="PROSITE" id="PS50011">
    <property type="entry name" value="PROTEIN_KINASE_DOM"/>
    <property type="match status" value="1"/>
</dbReference>
<dbReference type="GO" id="GO:0005524">
    <property type="term" value="F:ATP binding"/>
    <property type="evidence" value="ECO:0007669"/>
    <property type="project" value="InterPro"/>
</dbReference>
<dbReference type="EnsemblMetazoa" id="PPA27372.1">
    <property type="protein sequence ID" value="PPA27372.1"/>
    <property type="gene ID" value="WBGene00116926"/>
</dbReference>
<organism evidence="3 4">
    <name type="scientific">Pristionchus pacificus</name>
    <name type="common">Parasitic nematode worm</name>
    <dbReference type="NCBI Taxonomy" id="54126"/>
    <lineage>
        <taxon>Eukaryota</taxon>
        <taxon>Metazoa</taxon>
        <taxon>Ecdysozoa</taxon>
        <taxon>Nematoda</taxon>
        <taxon>Chromadorea</taxon>
        <taxon>Rhabditida</taxon>
        <taxon>Rhabditina</taxon>
        <taxon>Diplogasteromorpha</taxon>
        <taxon>Diplogasteroidea</taxon>
        <taxon>Neodiplogasteridae</taxon>
        <taxon>Pristionchus</taxon>
    </lineage>
</organism>
<evidence type="ECO:0000313" key="3">
    <source>
        <dbReference type="EnsemblMetazoa" id="PPA27372.1"/>
    </source>
</evidence>
<dbReference type="InterPro" id="IPR051177">
    <property type="entry name" value="CIK-Related_Protein"/>
</dbReference>
<dbReference type="SMART" id="SM00220">
    <property type="entry name" value="S_TKc"/>
    <property type="match status" value="1"/>
</dbReference>
<dbReference type="OrthoDB" id="79687at2759"/>
<dbReference type="PANTHER" id="PTHR12984">
    <property type="entry name" value="SCY1-RELATED S/T PROTEIN KINASE-LIKE"/>
    <property type="match status" value="1"/>
</dbReference>
<dbReference type="CDD" id="cd14011">
    <property type="entry name" value="PK_SCY1_like"/>
    <property type="match status" value="1"/>
</dbReference>
<dbReference type="Pfam" id="PF00069">
    <property type="entry name" value="Pkinase"/>
    <property type="match status" value="1"/>
</dbReference>
<dbReference type="PANTHER" id="PTHR12984:SF6">
    <property type="entry name" value="SCY1-LIKE PROTEIN 2"/>
    <property type="match status" value="1"/>
</dbReference>
<name>A0A2A6D080_PRIPA</name>
<accession>A0A8R1UGD5</accession>
<evidence type="ECO:0000313" key="4">
    <source>
        <dbReference type="Proteomes" id="UP000005239"/>
    </source>
</evidence>
<comment type="similarity">
    <text evidence="1">Belongs to the protein kinase superfamily.</text>
</comment>
<dbReference type="InterPro" id="IPR000719">
    <property type="entry name" value="Prot_kinase_dom"/>
</dbReference>
<dbReference type="FunFam" id="3.30.200.20:FF:000179">
    <property type="entry name" value="SCY1 like pseudokinase 2"/>
    <property type="match status" value="1"/>
</dbReference>
<dbReference type="SUPFAM" id="SSF48371">
    <property type="entry name" value="ARM repeat"/>
    <property type="match status" value="1"/>
</dbReference>
<dbReference type="SUPFAM" id="SSF56112">
    <property type="entry name" value="Protein kinase-like (PK-like)"/>
    <property type="match status" value="1"/>
</dbReference>
<dbReference type="InterPro" id="IPR016024">
    <property type="entry name" value="ARM-type_fold"/>
</dbReference>
<evidence type="ECO:0000256" key="1">
    <source>
        <dbReference type="ARBA" id="ARBA00038349"/>
    </source>
</evidence>
<dbReference type="AlphaFoldDB" id="A0A2A6D080"/>
<dbReference type="Gene3D" id="1.10.510.10">
    <property type="entry name" value="Transferase(Phosphotransferase) domain 1"/>
    <property type="match status" value="1"/>
</dbReference>
<sequence length="883" mass="96566">MDYFHKFKSTVSQVAAQVSNALPGNPLTREYDVGEQIGTAGPGLHWKIYSGKKKSTQQPVAVWLFERRDMDKWSKEDKEEFINTIKKGVSTLTRLRHPRLLVIEHAIEESRDSLAFCTEPVFASLANCMGKRENFANDPIHFTEFAFHDLEIRHGLLQISEALAFLHIDARMLHRNVCPESIIINDRGAWKLGGFDFALQGTPAPNNSVTFDSMEYNENRPAVCQPTLDYLAPEYALGGKIAPFADVFSLGITTFAVFNKGLVPIKYNGRLDNLKRNADKFKSVPETCMQNIPFALRDDYKQCLNYTPDLRPDATQFTKIAFFDDPLVKTLSYFESLMQMDNQQKMNFFKSLPQVITRFEKRVLIQKVLPFLSGEFTTPDLIPFILPSVFIITEQANQKEFTSSILPSLIPVFSLQKPYQIVLLLLQKMELLLAKATEEDIKKYILPLIYNSIGSDTTRIQELCLAIIPTIGKLVDRQSMKTQLLPKLLKLATDGSVVAIRVQALMCLGKLLPTLESWMVTEQVLPVLPKINSKEPGVLMSILGIYKLSFESDKVGVGREQLAKSALPFLMATLVENTLNLQQFEQFLALIKAMMGRVEKEQRNRLQQLSAGEEAQRGVPNFDTIAGAAATGGGDKKISADLADIMGGAAIAPKPPGGALSLEEKKRLASEQNRNGAGPMNSGSSLTPSTSSMSRVSPTPASTSKGATSMDPFDALLMSSTSSMTSSKPSAGPVFDMSQFMPKNDPMPSPSPSSFFPSLAPPPSSTPSNLSLGSLPPSQSPVPPSMASLLGTGPSMNTIPSMGSGPSMGTVPTASNPLFLPQPPRSSNTPIQRGGVSSLDSLLSFPSQSKAPMNMMGKPMVPPSTVKPQSNSNNPDPFADLLG</sequence>
<feature type="compositionally biased region" description="Low complexity" evidence="2">
    <location>
        <begin position="766"/>
        <end position="777"/>
    </location>
</feature>
<feature type="region of interest" description="Disordered" evidence="2">
    <location>
        <begin position="666"/>
        <end position="883"/>
    </location>
</feature>
<feature type="compositionally biased region" description="Low complexity" evidence="2">
    <location>
        <begin position="716"/>
        <end position="727"/>
    </location>
</feature>
<accession>A0A2A6D080</accession>
<dbReference type="PROSITE" id="PS50077">
    <property type="entry name" value="HEAT_REPEAT"/>
    <property type="match status" value="1"/>
</dbReference>
<reference evidence="4" key="1">
    <citation type="journal article" date="2008" name="Nat. Genet.">
        <title>The Pristionchus pacificus genome provides a unique perspective on nematode lifestyle and parasitism.</title>
        <authorList>
            <person name="Dieterich C."/>
            <person name="Clifton S.W."/>
            <person name="Schuster L.N."/>
            <person name="Chinwalla A."/>
            <person name="Delehaunty K."/>
            <person name="Dinkelacker I."/>
            <person name="Fulton L."/>
            <person name="Fulton R."/>
            <person name="Godfrey J."/>
            <person name="Minx P."/>
            <person name="Mitreva M."/>
            <person name="Roeseler W."/>
            <person name="Tian H."/>
            <person name="Witte H."/>
            <person name="Yang S.P."/>
            <person name="Wilson R.K."/>
            <person name="Sommer R.J."/>
        </authorList>
    </citation>
    <scope>NUCLEOTIDE SEQUENCE [LARGE SCALE GENOMIC DNA]</scope>
    <source>
        <strain evidence="4">PS312</strain>
    </source>
</reference>
<feature type="compositionally biased region" description="Low complexity" evidence="2">
    <location>
        <begin position="682"/>
        <end position="700"/>
    </location>
</feature>
<dbReference type="Gene3D" id="1.25.10.10">
    <property type="entry name" value="Leucine-rich Repeat Variant"/>
    <property type="match status" value="1"/>
</dbReference>
<dbReference type="GO" id="GO:0004672">
    <property type="term" value="F:protein kinase activity"/>
    <property type="evidence" value="ECO:0007669"/>
    <property type="project" value="InterPro"/>
</dbReference>
<gene>
    <name evidence="3" type="primary">WBGene00116926</name>
</gene>
<protein>
    <submittedName>
        <fullName evidence="3">Protein kinase domain-containing protein</fullName>
    </submittedName>
</protein>
<dbReference type="InterPro" id="IPR021133">
    <property type="entry name" value="HEAT_type_2"/>
</dbReference>
<proteinExistence type="inferred from homology"/>